<dbReference type="Proteomes" id="UP001174196">
    <property type="component" value="Unassembled WGS sequence"/>
</dbReference>
<keyword evidence="3" id="KW-0547">Nucleotide-binding</keyword>
<dbReference type="PROSITE" id="PS50893">
    <property type="entry name" value="ABC_TRANSPORTER_2"/>
    <property type="match status" value="1"/>
</dbReference>
<proteinExistence type="inferred from homology"/>
<dbReference type="InterPro" id="IPR003593">
    <property type="entry name" value="AAA+_ATPase"/>
</dbReference>
<dbReference type="RefSeq" id="WP_301240175.1">
    <property type="nucleotide sequence ID" value="NZ_JANRHH010000052.1"/>
</dbReference>
<feature type="domain" description="ABC transporter" evidence="6">
    <location>
        <begin position="2"/>
        <end position="235"/>
    </location>
</feature>
<dbReference type="Gene3D" id="3.40.50.300">
    <property type="entry name" value="P-loop containing nucleotide triphosphate hydrolases"/>
    <property type="match status" value="1"/>
</dbReference>
<dbReference type="InterPro" id="IPR027417">
    <property type="entry name" value="P-loop_NTPase"/>
</dbReference>
<dbReference type="CDD" id="cd03224">
    <property type="entry name" value="ABC_TM1139_LivF_branched"/>
    <property type="match status" value="1"/>
</dbReference>
<dbReference type="PANTHER" id="PTHR43820">
    <property type="entry name" value="HIGH-AFFINITY BRANCHED-CHAIN AMINO ACID TRANSPORT ATP-BINDING PROTEIN LIVF"/>
    <property type="match status" value="1"/>
</dbReference>
<keyword evidence="8" id="KW-1185">Reference proteome</keyword>
<evidence type="ECO:0000256" key="1">
    <source>
        <dbReference type="ARBA" id="ARBA00005417"/>
    </source>
</evidence>
<evidence type="ECO:0000313" key="7">
    <source>
        <dbReference type="EMBL" id="MDN4595162.1"/>
    </source>
</evidence>
<dbReference type="SUPFAM" id="SSF52540">
    <property type="entry name" value="P-loop containing nucleoside triphosphate hydrolases"/>
    <property type="match status" value="1"/>
</dbReference>
<evidence type="ECO:0000256" key="5">
    <source>
        <dbReference type="ARBA" id="ARBA00022970"/>
    </source>
</evidence>
<dbReference type="PROSITE" id="PS00211">
    <property type="entry name" value="ABC_TRANSPORTER_1"/>
    <property type="match status" value="1"/>
</dbReference>
<accession>A0ABT8IQW8</accession>
<protein>
    <submittedName>
        <fullName evidence="7">ABC transporter ATP-binding protein</fullName>
    </submittedName>
</protein>
<dbReference type="Pfam" id="PF00005">
    <property type="entry name" value="ABC_tran"/>
    <property type="match status" value="1"/>
</dbReference>
<dbReference type="InterPro" id="IPR052156">
    <property type="entry name" value="BCAA_Transport_ATP-bd_LivF"/>
</dbReference>
<comment type="caution">
    <text evidence="7">The sequence shown here is derived from an EMBL/GenBank/DDBJ whole genome shotgun (WGS) entry which is preliminary data.</text>
</comment>
<gene>
    <name evidence="7" type="ORF">NWF35_14930</name>
</gene>
<name>A0ABT8IQW8_9BACL</name>
<keyword evidence="2" id="KW-0813">Transport</keyword>
<keyword evidence="4 7" id="KW-0067">ATP-binding</keyword>
<evidence type="ECO:0000256" key="2">
    <source>
        <dbReference type="ARBA" id="ARBA00022448"/>
    </source>
</evidence>
<dbReference type="PANTHER" id="PTHR43820:SF4">
    <property type="entry name" value="HIGH-AFFINITY BRANCHED-CHAIN AMINO ACID TRANSPORT ATP-BINDING PROTEIN LIVF"/>
    <property type="match status" value="1"/>
</dbReference>
<organism evidence="7 8">
    <name type="scientific">Polycladomyces subterraneus</name>
    <dbReference type="NCBI Taxonomy" id="1016997"/>
    <lineage>
        <taxon>Bacteria</taxon>
        <taxon>Bacillati</taxon>
        <taxon>Bacillota</taxon>
        <taxon>Bacilli</taxon>
        <taxon>Bacillales</taxon>
        <taxon>Thermoactinomycetaceae</taxon>
        <taxon>Polycladomyces</taxon>
    </lineage>
</organism>
<sequence length="235" mass="25343">MLQVSDLTVQYGSYHAVKDIHFSVQEGELVVLLGSNGSGKSTVFRAISGLVKPTAGQIQFDGKNITGIPAHAVVKLGVSQCPEGRLLFPQLSVLKNLTLGAYTQRKNSAAVKEALEQVFSLFPVLLEKKHQPAGSLSGGQQQMVAIGRALMARPRLLLLDEPSLGLAPLVVDQMLQAIEKINCRGTTVLLAEQNAHAALRIAHRVYVINSGRIVLEGSRDEMLGDERVKEAYLGI</sequence>
<evidence type="ECO:0000256" key="4">
    <source>
        <dbReference type="ARBA" id="ARBA00022840"/>
    </source>
</evidence>
<keyword evidence="5" id="KW-0029">Amino-acid transport</keyword>
<dbReference type="GO" id="GO:0005524">
    <property type="term" value="F:ATP binding"/>
    <property type="evidence" value="ECO:0007669"/>
    <property type="project" value="UniProtKB-KW"/>
</dbReference>
<dbReference type="SMART" id="SM00382">
    <property type="entry name" value="AAA"/>
    <property type="match status" value="1"/>
</dbReference>
<evidence type="ECO:0000259" key="6">
    <source>
        <dbReference type="PROSITE" id="PS50893"/>
    </source>
</evidence>
<dbReference type="InterPro" id="IPR003439">
    <property type="entry name" value="ABC_transporter-like_ATP-bd"/>
</dbReference>
<comment type="similarity">
    <text evidence="1">Belongs to the ABC transporter superfamily.</text>
</comment>
<reference evidence="7" key="1">
    <citation type="submission" date="2022-08" db="EMBL/GenBank/DDBJ databases">
        <title>Polycladomyces zharkentsis sp. nov., a novel thermophilic CMC and starch-degrading bacterium isolated from a geothermal spring in Kazakhstan.</title>
        <authorList>
            <person name="Mashzhan A."/>
            <person name="Kistaubaeva A."/>
            <person name="Javier-Lopez R."/>
            <person name="Birkeland N.-K."/>
        </authorList>
    </citation>
    <scope>NUCLEOTIDE SEQUENCE</scope>
    <source>
        <strain evidence="7">KSR 13</strain>
    </source>
</reference>
<evidence type="ECO:0000256" key="3">
    <source>
        <dbReference type="ARBA" id="ARBA00022741"/>
    </source>
</evidence>
<evidence type="ECO:0000313" key="8">
    <source>
        <dbReference type="Proteomes" id="UP001174196"/>
    </source>
</evidence>
<dbReference type="InterPro" id="IPR017871">
    <property type="entry name" value="ABC_transporter-like_CS"/>
</dbReference>
<dbReference type="EMBL" id="JANRHH010000052">
    <property type="protein sequence ID" value="MDN4595162.1"/>
    <property type="molecule type" value="Genomic_DNA"/>
</dbReference>